<dbReference type="EMBL" id="OX451738">
    <property type="protein sequence ID" value="CAI8603671.1"/>
    <property type="molecule type" value="Genomic_DNA"/>
</dbReference>
<name>A0AAV0ZZ87_VICFA</name>
<protein>
    <submittedName>
        <fullName evidence="1">Uncharacterized protein</fullName>
    </submittedName>
</protein>
<gene>
    <name evidence="1" type="ORF">VFH_III096920</name>
</gene>
<accession>A0AAV0ZZ87</accession>
<evidence type="ECO:0000313" key="2">
    <source>
        <dbReference type="Proteomes" id="UP001157006"/>
    </source>
</evidence>
<sequence>MKTEGVVKKLSLKIQGVEITVPAYLLHVAGADVILGAPWLASLGPHVVDYATSMLKFYLDGKFVTLKGEIGNKPVVAQLNLFKILHQMDAISELFTIQKIDPVVIEDNLNGIPVNLEPEMSKLLHTYREIFQVPKGLPPKRELSHEILLKDGA</sequence>
<dbReference type="InterPro" id="IPR021109">
    <property type="entry name" value="Peptidase_aspartic_dom_sf"/>
</dbReference>
<evidence type="ECO:0000313" key="1">
    <source>
        <dbReference type="EMBL" id="CAI8603671.1"/>
    </source>
</evidence>
<organism evidence="1 2">
    <name type="scientific">Vicia faba</name>
    <name type="common">Broad bean</name>
    <name type="synonym">Faba vulgaris</name>
    <dbReference type="NCBI Taxonomy" id="3906"/>
    <lineage>
        <taxon>Eukaryota</taxon>
        <taxon>Viridiplantae</taxon>
        <taxon>Streptophyta</taxon>
        <taxon>Embryophyta</taxon>
        <taxon>Tracheophyta</taxon>
        <taxon>Spermatophyta</taxon>
        <taxon>Magnoliopsida</taxon>
        <taxon>eudicotyledons</taxon>
        <taxon>Gunneridae</taxon>
        <taxon>Pentapetalae</taxon>
        <taxon>rosids</taxon>
        <taxon>fabids</taxon>
        <taxon>Fabales</taxon>
        <taxon>Fabaceae</taxon>
        <taxon>Papilionoideae</taxon>
        <taxon>50 kb inversion clade</taxon>
        <taxon>NPAAA clade</taxon>
        <taxon>Hologalegina</taxon>
        <taxon>IRL clade</taxon>
        <taxon>Fabeae</taxon>
        <taxon>Vicia</taxon>
    </lineage>
</organism>
<dbReference type="AlphaFoldDB" id="A0AAV0ZZ87"/>
<proteinExistence type="predicted"/>
<keyword evidence="2" id="KW-1185">Reference proteome</keyword>
<reference evidence="1 2" key="1">
    <citation type="submission" date="2023-01" db="EMBL/GenBank/DDBJ databases">
        <authorList>
            <person name="Kreplak J."/>
        </authorList>
    </citation>
    <scope>NUCLEOTIDE SEQUENCE [LARGE SCALE GENOMIC DNA]</scope>
</reference>
<dbReference type="Gene3D" id="2.40.70.10">
    <property type="entry name" value="Acid Proteases"/>
    <property type="match status" value="1"/>
</dbReference>
<dbReference type="Proteomes" id="UP001157006">
    <property type="component" value="Chromosome 3"/>
</dbReference>
<dbReference type="CDD" id="cd00303">
    <property type="entry name" value="retropepsin_like"/>
    <property type="match status" value="1"/>
</dbReference>